<keyword evidence="3 6" id="KW-0812">Transmembrane</keyword>
<evidence type="ECO:0000256" key="1">
    <source>
        <dbReference type="ARBA" id="ARBA00004651"/>
    </source>
</evidence>
<name>A0A553PAU1_TIGCA</name>
<keyword evidence="5 6" id="KW-0472">Membrane</keyword>
<evidence type="ECO:0000256" key="2">
    <source>
        <dbReference type="ARBA" id="ARBA00022475"/>
    </source>
</evidence>
<evidence type="ECO:0000313" key="7">
    <source>
        <dbReference type="EMBL" id="TRY74802.1"/>
    </source>
</evidence>
<reference evidence="7 8" key="1">
    <citation type="journal article" date="2018" name="Nat. Ecol. Evol.">
        <title>Genomic signatures of mitonuclear coevolution across populations of Tigriopus californicus.</title>
        <authorList>
            <person name="Barreto F.S."/>
            <person name="Watson E.T."/>
            <person name="Lima T.G."/>
            <person name="Willett C.S."/>
            <person name="Edmands S."/>
            <person name="Li W."/>
            <person name="Burton R.S."/>
        </authorList>
    </citation>
    <scope>NUCLEOTIDE SEQUENCE [LARGE SCALE GENOMIC DNA]</scope>
    <source>
        <strain evidence="7 8">San Diego</strain>
    </source>
</reference>
<evidence type="ECO:0000256" key="5">
    <source>
        <dbReference type="ARBA" id="ARBA00023136"/>
    </source>
</evidence>
<protein>
    <recommendedName>
        <fullName evidence="9">Gustatory receptor</fullName>
    </recommendedName>
</protein>
<evidence type="ECO:0008006" key="9">
    <source>
        <dbReference type="Google" id="ProtNLM"/>
    </source>
</evidence>
<feature type="transmembrane region" description="Helical" evidence="6">
    <location>
        <begin position="47"/>
        <end position="70"/>
    </location>
</feature>
<dbReference type="AlphaFoldDB" id="A0A553PAU1"/>
<keyword evidence="8" id="KW-1185">Reference proteome</keyword>
<accession>A0A553PAU1</accession>
<dbReference type="EMBL" id="VCGU01000005">
    <property type="protein sequence ID" value="TRY74802.1"/>
    <property type="molecule type" value="Genomic_DNA"/>
</dbReference>
<gene>
    <name evidence="7" type="ORF">TCAL_09844</name>
</gene>
<evidence type="ECO:0000313" key="8">
    <source>
        <dbReference type="Proteomes" id="UP000318571"/>
    </source>
</evidence>
<feature type="transmembrane region" description="Helical" evidence="6">
    <location>
        <begin position="90"/>
        <end position="110"/>
    </location>
</feature>
<evidence type="ECO:0000256" key="4">
    <source>
        <dbReference type="ARBA" id="ARBA00022989"/>
    </source>
</evidence>
<keyword evidence="2" id="KW-1003">Cell membrane</keyword>
<dbReference type="GO" id="GO:0005886">
    <property type="term" value="C:plasma membrane"/>
    <property type="evidence" value="ECO:0007669"/>
    <property type="project" value="UniProtKB-SubCell"/>
</dbReference>
<sequence length="457" mass="52024">MFQVKESKVELQLFQPFARILTCLEWIGLFPLTLTPDGRQFLYRKSAILKSILLIVFIFLCLLSAAYVGFYDTPNIFLIGVQLSKQLGLSQTDFVAFFIVYPLGFFNMIFHTLEMKRAYHGINEVVQNLIPCCRKTGVTQKDLKTIYKDTRCILVGFFICLLGSWACCFLFQYRIAQVVESGGKRISNLVLYAGLWSVGTVIGMFSPNQAVSIFFSVYITNVINLCMRKFSTMMQKERKEYPEMKKTKISVVPIPNTSDLNTTFPPNVQTREAEELGTMIHQILEGVSHTFGPLFFMNLGYSFLCVIVFSFCSINLISPIVGGNFNIPALVFGGQCLFLLTHASHINERLYQAGQKLKDSSSKIGQSLTELYLEDYDLMTKSERARFKDVRSRFQNVTPIRPHNFIDLDVNTYLVTNGLIITYVIVLLQFKIGEDPNEGSRVFNCSDFNSSLFQVEN</sequence>
<dbReference type="Proteomes" id="UP000318571">
    <property type="component" value="Chromosome 2"/>
</dbReference>
<dbReference type="GO" id="GO:0050909">
    <property type="term" value="P:sensory perception of taste"/>
    <property type="evidence" value="ECO:0007669"/>
    <property type="project" value="InterPro"/>
</dbReference>
<organism evidence="7 8">
    <name type="scientific">Tigriopus californicus</name>
    <name type="common">Marine copepod</name>
    <dbReference type="NCBI Taxonomy" id="6832"/>
    <lineage>
        <taxon>Eukaryota</taxon>
        <taxon>Metazoa</taxon>
        <taxon>Ecdysozoa</taxon>
        <taxon>Arthropoda</taxon>
        <taxon>Crustacea</taxon>
        <taxon>Multicrustacea</taxon>
        <taxon>Hexanauplia</taxon>
        <taxon>Copepoda</taxon>
        <taxon>Harpacticoida</taxon>
        <taxon>Harpacticidae</taxon>
        <taxon>Tigriopus</taxon>
    </lineage>
</organism>
<comment type="subcellular location">
    <subcellularLocation>
        <location evidence="1">Cell membrane</location>
        <topology evidence="1">Multi-pass membrane protein</topology>
    </subcellularLocation>
</comment>
<proteinExistence type="predicted"/>
<comment type="caution">
    <text evidence="7">The sequence shown here is derived from an EMBL/GenBank/DDBJ whole genome shotgun (WGS) entry which is preliminary data.</text>
</comment>
<feature type="transmembrane region" description="Helical" evidence="6">
    <location>
        <begin position="299"/>
        <end position="321"/>
    </location>
</feature>
<dbReference type="Pfam" id="PF08395">
    <property type="entry name" value="7tm_7"/>
    <property type="match status" value="1"/>
</dbReference>
<feature type="transmembrane region" description="Helical" evidence="6">
    <location>
        <begin position="152"/>
        <end position="173"/>
    </location>
</feature>
<keyword evidence="4 6" id="KW-1133">Transmembrane helix</keyword>
<evidence type="ECO:0000256" key="6">
    <source>
        <dbReference type="SAM" id="Phobius"/>
    </source>
</evidence>
<dbReference type="InterPro" id="IPR013604">
    <property type="entry name" value="7TM_chemorcpt"/>
</dbReference>
<evidence type="ECO:0000256" key="3">
    <source>
        <dbReference type="ARBA" id="ARBA00022692"/>
    </source>
</evidence>
<feature type="transmembrane region" description="Helical" evidence="6">
    <location>
        <begin position="193"/>
        <end position="226"/>
    </location>
</feature>